<dbReference type="CDD" id="cd08161">
    <property type="entry name" value="SET"/>
    <property type="match status" value="1"/>
</dbReference>
<evidence type="ECO:0000259" key="1">
    <source>
        <dbReference type="PROSITE" id="PS50280"/>
    </source>
</evidence>
<gene>
    <name evidence="2" type="ORF">ACFSTG_04490</name>
</gene>
<keyword evidence="2" id="KW-0489">Methyltransferase</keyword>
<comment type="caution">
    <text evidence="2">The sequence shown here is derived from an EMBL/GenBank/DDBJ whole genome shotgun (WGS) entry which is preliminary data.</text>
</comment>
<dbReference type="RefSeq" id="WP_380748885.1">
    <property type="nucleotide sequence ID" value="NZ_JBHULT010000006.1"/>
</dbReference>
<reference evidence="3" key="1">
    <citation type="journal article" date="2019" name="Int. J. Syst. Evol. Microbiol.">
        <title>The Global Catalogue of Microorganisms (GCM) 10K type strain sequencing project: providing services to taxonomists for standard genome sequencing and annotation.</title>
        <authorList>
            <consortium name="The Broad Institute Genomics Platform"/>
            <consortium name="The Broad Institute Genome Sequencing Center for Infectious Disease"/>
            <person name="Wu L."/>
            <person name="Ma J."/>
        </authorList>
    </citation>
    <scope>NUCLEOTIDE SEQUENCE [LARGE SCALE GENOMIC DNA]</scope>
    <source>
        <strain evidence="3">KCTC 42585</strain>
    </source>
</reference>
<dbReference type="Pfam" id="PF00856">
    <property type="entry name" value="SET"/>
    <property type="match status" value="1"/>
</dbReference>
<keyword evidence="2" id="KW-0808">Transferase</keyword>
<evidence type="ECO:0000313" key="2">
    <source>
        <dbReference type="EMBL" id="MFD2517141.1"/>
    </source>
</evidence>
<dbReference type="SUPFAM" id="SSF82199">
    <property type="entry name" value="SET domain"/>
    <property type="match status" value="1"/>
</dbReference>
<dbReference type="GO" id="GO:0008168">
    <property type="term" value="F:methyltransferase activity"/>
    <property type="evidence" value="ECO:0007669"/>
    <property type="project" value="UniProtKB-KW"/>
</dbReference>
<evidence type="ECO:0000313" key="3">
    <source>
        <dbReference type="Proteomes" id="UP001597468"/>
    </source>
</evidence>
<dbReference type="InterPro" id="IPR046341">
    <property type="entry name" value="SET_dom_sf"/>
</dbReference>
<keyword evidence="3" id="KW-1185">Reference proteome</keyword>
<feature type="domain" description="SET" evidence="1">
    <location>
        <begin position="4"/>
        <end position="112"/>
    </location>
</feature>
<organism evidence="2 3">
    <name type="scientific">Salinimicrobium flavum</name>
    <dbReference type="NCBI Taxonomy" id="1737065"/>
    <lineage>
        <taxon>Bacteria</taxon>
        <taxon>Pseudomonadati</taxon>
        <taxon>Bacteroidota</taxon>
        <taxon>Flavobacteriia</taxon>
        <taxon>Flavobacteriales</taxon>
        <taxon>Flavobacteriaceae</taxon>
        <taxon>Salinimicrobium</taxon>
    </lineage>
</organism>
<dbReference type="PROSITE" id="PS50280">
    <property type="entry name" value="SET"/>
    <property type="match status" value="1"/>
</dbReference>
<protein>
    <submittedName>
        <fullName evidence="2">SET domain-containing protein</fullName>
        <ecNumber evidence="2">2.1.1.-</ecNumber>
    </submittedName>
</protein>
<sequence>MMHPDTELRFINEEIGYGVVAKKFIPRGTITWVQDELDQMFSVSQVEKMLPETQNLIDKYSFRNNKGEFVLCWDLAKYVNHSFKANCLSSAYDFELAVRDIQPGEQLTDDYGYLNISEPFEPQDEGTERKTVYPDDLLKYHKEWDEQLEGAFKVFERVSQPLMGFVPNETMEMIRTRLRRKAPLDSILNLYYRENN</sequence>
<dbReference type="InterPro" id="IPR001214">
    <property type="entry name" value="SET_dom"/>
</dbReference>
<dbReference type="GO" id="GO:0032259">
    <property type="term" value="P:methylation"/>
    <property type="evidence" value="ECO:0007669"/>
    <property type="project" value="UniProtKB-KW"/>
</dbReference>
<dbReference type="EC" id="2.1.1.-" evidence="2"/>
<accession>A0ABW5IUP8</accession>
<dbReference type="EMBL" id="JBHULT010000006">
    <property type="protein sequence ID" value="MFD2517141.1"/>
    <property type="molecule type" value="Genomic_DNA"/>
</dbReference>
<name>A0ABW5IUP8_9FLAO</name>
<proteinExistence type="predicted"/>
<dbReference type="Gene3D" id="2.170.270.10">
    <property type="entry name" value="SET domain"/>
    <property type="match status" value="1"/>
</dbReference>
<dbReference type="Proteomes" id="UP001597468">
    <property type="component" value="Unassembled WGS sequence"/>
</dbReference>